<gene>
    <name evidence="2" type="ORF">DFR86_00660</name>
</gene>
<evidence type="ECO:0000313" key="2">
    <source>
        <dbReference type="EMBL" id="AWR96204.1"/>
    </source>
</evidence>
<keyword evidence="1" id="KW-0472">Membrane</keyword>
<feature type="transmembrane region" description="Helical" evidence="1">
    <location>
        <begin position="660"/>
        <end position="682"/>
    </location>
</feature>
<dbReference type="Proteomes" id="UP000248410">
    <property type="component" value="Chromosome"/>
</dbReference>
<evidence type="ECO:0000256" key="1">
    <source>
        <dbReference type="SAM" id="Phobius"/>
    </source>
</evidence>
<name>A0A2U9IJV3_9CREN</name>
<keyword evidence="1" id="KW-0812">Transmembrane</keyword>
<organism evidence="2 3">
    <name type="scientific">Acidianus sulfidivorans JP7</name>
    <dbReference type="NCBI Taxonomy" id="619593"/>
    <lineage>
        <taxon>Archaea</taxon>
        <taxon>Thermoproteota</taxon>
        <taxon>Thermoprotei</taxon>
        <taxon>Sulfolobales</taxon>
        <taxon>Sulfolobaceae</taxon>
        <taxon>Acidianus</taxon>
    </lineage>
</organism>
<accession>A0A2U9IJV3</accession>
<protein>
    <submittedName>
        <fullName evidence="2">Uncharacterized protein</fullName>
    </submittedName>
</protein>
<dbReference type="KEGG" id="asul:DFR86_00660"/>
<dbReference type="RefSeq" id="WP_110379094.1">
    <property type="nucleotide sequence ID" value="NZ_CP029288.2"/>
</dbReference>
<evidence type="ECO:0000313" key="3">
    <source>
        <dbReference type="Proteomes" id="UP000248410"/>
    </source>
</evidence>
<reference evidence="2 3" key="1">
    <citation type="submission" date="2018-05" db="EMBL/GenBank/DDBJ databases">
        <title>Complete Genome Sequences of Extremely Thermoacidophilic, Metal-Mobilizing Type-Strain Members of the Archaeal Family Sulfolobaceae: Acidianus brierleyi DSM-1651T, Acidianus sulfidivorans DSM-18786T, Metallosphaera hakonensis DSM-7519T, and Metallosphaera prunae DSM-10039T.</title>
        <authorList>
            <person name="Counts J.A."/>
            <person name="Kelly R.M."/>
        </authorList>
    </citation>
    <scope>NUCLEOTIDE SEQUENCE [LARGE SCALE GENOMIC DNA]</scope>
    <source>
        <strain evidence="2 3">JP7</strain>
    </source>
</reference>
<dbReference type="OrthoDB" id="43048at2157"/>
<proteinExistence type="predicted"/>
<keyword evidence="1" id="KW-1133">Transmembrane helix</keyword>
<keyword evidence="3" id="KW-1185">Reference proteome</keyword>
<dbReference type="AlphaFoldDB" id="A0A2U9IJV3"/>
<sequence length="692" mass="78890">MYKSIVLIILILIPFTLSGIFYSSNSSQPFSYFISANWKTIPTLDNPTTINVNLITFLNSSIINAFVIISQVFLPHGILNNTGGNYVEDIIPISHQIQECNIQFNVTIVNSSLPKQLKFPVVLSLITANGNIITYNTSFTLPYYGIYNFSIKLLNSTLLQGFQNAIFRINTQFPVYNLSLSSPYFSKNMTISYINGAKDISSQLFIPFKNNTLPYYINIPLNIKFLTPYNIYYSKQIILKANVNTSIPTLYASIQYPEKIIYPGYNNFSISIINKEYSSINNITIIAYLNNVVKKLFIPSLNQDSATNFTLSSYVNSSIMIKLFALFYTQFGLQNVTLGYYNFPIVYPINATWKDGEINVTNNLNYTLYNITIKFDKYTLKIPKLSAGESITYPISIKPNFVNITYCINNHVYSYLQRVYEIPFINLNISYQIFNITRTTNGVYSTLVLYVKNMGNQYLSNIYVLVKPNGTSVSPSYYVISQLFPNDTVVVPFTLSVSKNTVFQISIFYYYNNRSYVNNVTIPINYVKPTIKLNTTKLNISYQIFNITRTTNGVYSTLVLYVKNMGNQYLSNIYVLVKPNGTSVSPSYYVISQLFPNDTVVVPFTLSVSKNTVFQISIFYYYNNRSYVNNVTIPINYVKPTPGNIIYDVLSNYVGKYVFYPLYGIPAIVLAFILAIIVISIIPGRRKKEIAE</sequence>
<dbReference type="EMBL" id="CP029288">
    <property type="protein sequence ID" value="AWR96204.1"/>
    <property type="molecule type" value="Genomic_DNA"/>
</dbReference>
<dbReference type="GeneID" id="36836435"/>